<feature type="compositionally biased region" description="Acidic residues" evidence="1">
    <location>
        <begin position="138"/>
        <end position="148"/>
    </location>
</feature>
<organism evidence="3 4">
    <name type="scientific">Oikopleura dioica</name>
    <name type="common">Tunicate</name>
    <dbReference type="NCBI Taxonomy" id="34765"/>
    <lineage>
        <taxon>Eukaryota</taxon>
        <taxon>Metazoa</taxon>
        <taxon>Chordata</taxon>
        <taxon>Tunicata</taxon>
        <taxon>Appendicularia</taxon>
        <taxon>Copelata</taxon>
        <taxon>Oikopleuridae</taxon>
        <taxon>Oikopleura</taxon>
    </lineage>
</organism>
<accession>A0ABN7RSA2</accession>
<keyword evidence="2" id="KW-0812">Transmembrane</keyword>
<name>A0ABN7RSA2_OIKDI</name>
<evidence type="ECO:0000256" key="1">
    <source>
        <dbReference type="SAM" id="MobiDB-lite"/>
    </source>
</evidence>
<dbReference type="EMBL" id="OU015568">
    <property type="protein sequence ID" value="CAG5084715.1"/>
    <property type="molecule type" value="Genomic_DNA"/>
</dbReference>
<evidence type="ECO:0000256" key="2">
    <source>
        <dbReference type="SAM" id="Phobius"/>
    </source>
</evidence>
<dbReference type="Proteomes" id="UP001158576">
    <property type="component" value="Chromosome PAR"/>
</dbReference>
<sequence length="462" mass="49974">MTSPAMAKLAKIKKEEAIPIAIVVAATAFTAATIGALVYRRIVLFFRTSSDQTEFNEPLLLASPRNLAPHQERSKPLLQKKQSSSLKVGKEPSAGILGEQGMAMSKDDHVSISAEKITSKDVRNKTTMQILSKKTKEEDEIIQNEDAPESARAQESTPKEPSSLKPSLSKNSLLDIVSIPDNESIPTSRATSGILCDADQVIDEVLNETFLEDPEFTAEVLPTQTEPEIEPENATESKSLLSSIWSQTGTVTRVLSAMSIASAVSDPSILVDSLYNEKAAPPKKVSSENINVAVNTIFDSMDSATIQGTNDIPSEFVQHAESRLTLKSAYQDTEASISEIPETLDIPFDNPKPQSKPAKPPKFSSAQHLRRHQSSGTIRAPKRRTSTRAVLKEVAWSGTRLPAETGSLRKANTSGGPSDDANSRAKASPRIAKKPTKPVASKNPQCQKALDWAALLDKKSSP</sequence>
<keyword evidence="2" id="KW-1133">Transmembrane helix</keyword>
<feature type="region of interest" description="Disordered" evidence="1">
    <location>
        <begin position="338"/>
        <end position="445"/>
    </location>
</feature>
<feature type="compositionally biased region" description="Low complexity" evidence="1">
    <location>
        <begin position="76"/>
        <end position="87"/>
    </location>
</feature>
<proteinExistence type="predicted"/>
<feature type="compositionally biased region" description="Low complexity" evidence="1">
    <location>
        <begin position="351"/>
        <end position="367"/>
    </location>
</feature>
<keyword evidence="4" id="KW-1185">Reference proteome</keyword>
<feature type="transmembrane region" description="Helical" evidence="2">
    <location>
        <begin position="20"/>
        <end position="39"/>
    </location>
</feature>
<evidence type="ECO:0000313" key="4">
    <source>
        <dbReference type="Proteomes" id="UP001158576"/>
    </source>
</evidence>
<reference evidence="3 4" key="1">
    <citation type="submission" date="2021-04" db="EMBL/GenBank/DDBJ databases">
        <authorList>
            <person name="Bliznina A."/>
        </authorList>
    </citation>
    <scope>NUCLEOTIDE SEQUENCE [LARGE SCALE GENOMIC DNA]</scope>
</reference>
<gene>
    <name evidence="3" type="ORF">OKIOD_LOCUS2276</name>
</gene>
<evidence type="ECO:0000313" key="3">
    <source>
        <dbReference type="EMBL" id="CAG5084715.1"/>
    </source>
</evidence>
<feature type="region of interest" description="Disordered" evidence="1">
    <location>
        <begin position="129"/>
        <end position="168"/>
    </location>
</feature>
<feature type="region of interest" description="Disordered" evidence="1">
    <location>
        <begin position="66"/>
        <end position="108"/>
    </location>
</feature>
<keyword evidence="2" id="KW-0472">Membrane</keyword>
<protein>
    <submittedName>
        <fullName evidence="3">Oidioi.mRNA.OKI2018_I69.PAR.g10718.t1.cds</fullName>
    </submittedName>
</protein>
<feature type="compositionally biased region" description="Low complexity" evidence="1">
    <location>
        <begin position="159"/>
        <end position="168"/>
    </location>
</feature>